<accession>A0A3M7M9M5</accession>
<dbReference type="GO" id="GO:0004519">
    <property type="term" value="F:endonuclease activity"/>
    <property type="evidence" value="ECO:0007669"/>
    <property type="project" value="InterPro"/>
</dbReference>
<proteinExistence type="predicted"/>
<dbReference type="EMBL" id="KE747826">
    <property type="protein sequence ID" value="RMZ71213.1"/>
    <property type="molecule type" value="Genomic_DNA"/>
</dbReference>
<dbReference type="GO" id="GO:0000460">
    <property type="term" value="P:maturation of 5.8S rRNA"/>
    <property type="evidence" value="ECO:0007669"/>
    <property type="project" value="TreeGrafter"/>
</dbReference>
<dbReference type="InterPro" id="IPR007174">
    <property type="entry name" value="Las1"/>
</dbReference>
<dbReference type="AlphaFoldDB" id="A0A3M7M9M5"/>
<keyword evidence="2" id="KW-1185">Reference proteome</keyword>
<dbReference type="GO" id="GO:0000470">
    <property type="term" value="P:maturation of LSU-rRNA"/>
    <property type="evidence" value="ECO:0007669"/>
    <property type="project" value="TreeGrafter"/>
</dbReference>
<gene>
    <name evidence="1" type="ORF">GMOD_00005736</name>
</gene>
<dbReference type="OrthoDB" id="10263222at2759"/>
<sequence>MRLADTQIDLTRDRPSWFPSGKSLQLPLALLETRHRIVHRHLPSLAELKRAAAASLEWLWEWYWSQLDEAFKTGANASAHGGEEEDMGVESRQLVREKLQSMLKTYVKERKNEVKSKRKESKAASTALSSYNLRFSPSTTTTPSVQTQRLLLQLLVDEKMTLPTDKKLKSTMSGAFLIWSPFLLAACTNTPAEPAILTISTLIAHMMKAMNAPSASRAMVNPDLDPVREGLHDWILHILTSAEWAQARGSAAAAAAAAASTIMEDVLANCLSEPTFWNLKLAEKLLQGADVPNLQAWRAIMDAATAEANVANDDDMEVDVEGIQTAIAVGERVVKQDNGEGASEKMRGPVKVLGMWKPKPLGWLPDGWEEDE</sequence>
<name>A0A3M7M9M5_9PLEO</name>
<organism evidence="1 2">
    <name type="scientific">Pyrenophora seminiperda CCB06</name>
    <dbReference type="NCBI Taxonomy" id="1302712"/>
    <lineage>
        <taxon>Eukaryota</taxon>
        <taxon>Fungi</taxon>
        <taxon>Dikarya</taxon>
        <taxon>Ascomycota</taxon>
        <taxon>Pezizomycotina</taxon>
        <taxon>Dothideomycetes</taxon>
        <taxon>Pleosporomycetidae</taxon>
        <taxon>Pleosporales</taxon>
        <taxon>Pleosporineae</taxon>
        <taxon>Pleosporaceae</taxon>
        <taxon>Pyrenophora</taxon>
    </lineage>
</organism>
<reference evidence="1 2" key="1">
    <citation type="journal article" date="2014" name="PLoS ONE">
        <title>De novo Genome Assembly of the Fungal Plant Pathogen Pyrenophora semeniperda.</title>
        <authorList>
            <person name="Soliai M.M."/>
            <person name="Meyer S.E."/>
            <person name="Udall J.A."/>
            <person name="Elzinga D.E."/>
            <person name="Hermansen R.A."/>
            <person name="Bodily P.M."/>
            <person name="Hart A.A."/>
            <person name="Coleman C.E."/>
        </authorList>
    </citation>
    <scope>NUCLEOTIDE SEQUENCE [LARGE SCALE GENOMIC DNA]</scope>
    <source>
        <strain evidence="1 2">CCB06</strain>
        <tissue evidence="1">Mycelium</tissue>
    </source>
</reference>
<dbReference type="PANTHER" id="PTHR15002">
    <property type="entry name" value="RIBOSOMAL BIOGENESIS PROTEIN LAS1L"/>
    <property type="match status" value="1"/>
</dbReference>
<evidence type="ECO:0000313" key="2">
    <source>
        <dbReference type="Proteomes" id="UP000265663"/>
    </source>
</evidence>
<dbReference type="GO" id="GO:0030687">
    <property type="term" value="C:preribosome, large subunit precursor"/>
    <property type="evidence" value="ECO:0007669"/>
    <property type="project" value="TreeGrafter"/>
</dbReference>
<evidence type="ECO:0000313" key="1">
    <source>
        <dbReference type="EMBL" id="RMZ71213.1"/>
    </source>
</evidence>
<dbReference type="GO" id="GO:0090730">
    <property type="term" value="C:Las1 complex"/>
    <property type="evidence" value="ECO:0007669"/>
    <property type="project" value="InterPro"/>
</dbReference>
<dbReference type="Pfam" id="PF04031">
    <property type="entry name" value="Las1"/>
    <property type="match status" value="1"/>
</dbReference>
<dbReference type="PANTHER" id="PTHR15002:SF0">
    <property type="entry name" value="RIBOSOMAL BIOGENESIS PROTEIN LAS1L"/>
    <property type="match status" value="1"/>
</dbReference>
<protein>
    <submittedName>
        <fullName evidence="1">Cell morphogenesis las1</fullName>
    </submittedName>
</protein>
<dbReference type="Proteomes" id="UP000265663">
    <property type="component" value="Unassembled WGS sequence"/>
</dbReference>